<keyword evidence="5" id="KW-0067">ATP-binding</keyword>
<dbReference type="PANTHER" id="PTHR11384">
    <property type="entry name" value="ATP-BINDING CASSETTE, SUB-FAMILY D MEMBER"/>
    <property type="match status" value="1"/>
</dbReference>
<dbReference type="Proteomes" id="UP001497392">
    <property type="component" value="Unassembled WGS sequence"/>
</dbReference>
<evidence type="ECO:0000313" key="11">
    <source>
        <dbReference type="Proteomes" id="UP001497392"/>
    </source>
</evidence>
<keyword evidence="4" id="KW-0547">Nucleotide-binding</keyword>
<keyword evidence="7" id="KW-0472">Membrane</keyword>
<dbReference type="InterPro" id="IPR017871">
    <property type="entry name" value="ABC_transporter-like_CS"/>
</dbReference>
<reference evidence="10 11" key="1">
    <citation type="submission" date="2024-06" db="EMBL/GenBank/DDBJ databases">
        <authorList>
            <person name="Kraege A."/>
            <person name="Thomma B."/>
        </authorList>
    </citation>
    <scope>NUCLEOTIDE SEQUENCE [LARGE SCALE GENOMIC DNA]</scope>
</reference>
<dbReference type="PROSITE" id="PS00211">
    <property type="entry name" value="ABC_TRANSPORTER_1"/>
    <property type="match status" value="1"/>
</dbReference>
<dbReference type="EMBL" id="CAXHTA020000008">
    <property type="protein sequence ID" value="CAL5223246.1"/>
    <property type="molecule type" value="Genomic_DNA"/>
</dbReference>
<organism evidence="10 11">
    <name type="scientific">Coccomyxa viridis</name>
    <dbReference type="NCBI Taxonomy" id="1274662"/>
    <lineage>
        <taxon>Eukaryota</taxon>
        <taxon>Viridiplantae</taxon>
        <taxon>Chlorophyta</taxon>
        <taxon>core chlorophytes</taxon>
        <taxon>Trebouxiophyceae</taxon>
        <taxon>Trebouxiophyceae incertae sedis</taxon>
        <taxon>Coccomyxaceae</taxon>
        <taxon>Coccomyxa</taxon>
    </lineage>
</organism>
<protein>
    <submittedName>
        <fullName evidence="10">G5726 protein</fullName>
    </submittedName>
</protein>
<feature type="region of interest" description="Disordered" evidence="8">
    <location>
        <begin position="686"/>
        <end position="705"/>
    </location>
</feature>
<dbReference type="InterPro" id="IPR011527">
    <property type="entry name" value="ABC1_TM_dom"/>
</dbReference>
<dbReference type="PROSITE" id="PS50893">
    <property type="entry name" value="ABC_TRANSPORTER_2"/>
    <property type="match status" value="1"/>
</dbReference>
<name>A0ABP1FTL7_9CHLO</name>
<feature type="domain" description="ABC transporter" evidence="9">
    <location>
        <begin position="449"/>
        <end position="695"/>
    </location>
</feature>
<evidence type="ECO:0000256" key="8">
    <source>
        <dbReference type="SAM" id="MobiDB-lite"/>
    </source>
</evidence>
<dbReference type="Gene3D" id="3.40.50.300">
    <property type="entry name" value="P-loop containing nucleotide triphosphate hydrolases"/>
    <property type="match status" value="1"/>
</dbReference>
<evidence type="ECO:0000259" key="9">
    <source>
        <dbReference type="PROSITE" id="PS50893"/>
    </source>
</evidence>
<accession>A0ABP1FTL7</accession>
<gene>
    <name evidence="10" type="primary">g5726</name>
    <name evidence="10" type="ORF">VP750_LOCUS4905</name>
</gene>
<evidence type="ECO:0000313" key="10">
    <source>
        <dbReference type="EMBL" id="CAL5223246.1"/>
    </source>
</evidence>
<keyword evidence="2" id="KW-0813">Transport</keyword>
<evidence type="ECO:0000256" key="1">
    <source>
        <dbReference type="ARBA" id="ARBA00008575"/>
    </source>
</evidence>
<comment type="similarity">
    <text evidence="1">Belongs to the ABC transporter superfamily. ABCD family. Peroxisomal fatty acyl CoA transporter (TC 3.A.1.203) subfamily.</text>
</comment>
<keyword evidence="6" id="KW-1133">Transmembrane helix</keyword>
<keyword evidence="3" id="KW-0812">Transmembrane</keyword>
<proteinExistence type="inferred from homology"/>
<dbReference type="InterPro" id="IPR003439">
    <property type="entry name" value="ABC_transporter-like_ATP-bd"/>
</dbReference>
<evidence type="ECO:0000256" key="4">
    <source>
        <dbReference type="ARBA" id="ARBA00022741"/>
    </source>
</evidence>
<evidence type="ECO:0000256" key="2">
    <source>
        <dbReference type="ARBA" id="ARBA00022448"/>
    </source>
</evidence>
<keyword evidence="11" id="KW-1185">Reference proteome</keyword>
<evidence type="ECO:0000256" key="7">
    <source>
        <dbReference type="ARBA" id="ARBA00023136"/>
    </source>
</evidence>
<dbReference type="Pfam" id="PF06472">
    <property type="entry name" value="ABC_membrane_2"/>
    <property type="match status" value="1"/>
</dbReference>
<dbReference type="CDD" id="cd03223">
    <property type="entry name" value="ABCD_peroxisomal_ALDP"/>
    <property type="match status" value="1"/>
</dbReference>
<dbReference type="InterPro" id="IPR003593">
    <property type="entry name" value="AAA+_ATPase"/>
</dbReference>
<comment type="caution">
    <text evidence="10">The sequence shown here is derived from an EMBL/GenBank/DDBJ whole genome shotgun (WGS) entry which is preliminary data.</text>
</comment>
<dbReference type="SUPFAM" id="SSF52540">
    <property type="entry name" value="P-loop containing nucleoside triphosphate hydrolases"/>
    <property type="match status" value="1"/>
</dbReference>
<evidence type="ECO:0000256" key="6">
    <source>
        <dbReference type="ARBA" id="ARBA00022989"/>
    </source>
</evidence>
<dbReference type="SMART" id="SM00382">
    <property type="entry name" value="AAA"/>
    <property type="match status" value="1"/>
</dbReference>
<dbReference type="PANTHER" id="PTHR11384:SF67">
    <property type="entry name" value="ATP-BINDING CASSETTE SUB-FAMILY D MEMBER 1"/>
    <property type="match status" value="1"/>
</dbReference>
<sequence>MATLLGQSIGSAEKRVIAVIVLAGGIVGGRQVQKQIHLAQKKQAQICVDIVDTRRKGKKEKVAVDKIFYRRLLKILQICVPKLLSKEALLILIQGAFLVSRTFLTDRISRIEARAGRHLISQNFPGFIRGLMAFLGLSIPAAIVNSGLRFFQKQIQLAFMMRLTRHLHRLYCSNRSYYAASVLGGLTHADQRITEDVEKFCFAVADLYSYTFKPLLDVLLFTRSLAKSMGYRTQLALYSYYLVTAALLRAMSPPLALMTAQETGLVGAFRSAHQRLVTNAEEVAFNDDSLPSGKSEEMVLNWHLSRMVKHSSLSAFQRFVQQVFDGFAVKYMASAVALLLYAAPLYFKDPSLRGTQADITQDYIRAMRLLQNTSRGVGDLVLVYRRVTGLAGHTSRVSELLEQVQKLSDGDAEETTRLLYNRNVSSSKLLDDSASEPLPEPKRVAGDIISFKRVALNAPDGTPLVRELTFDVPTGRSVLVMGPNGCGKSSLFRVLSGLWPLQGGEIRLPDTPYSTFYLSQRPYLITGSLRDQILYPHPPAAVFEVASPAARRPFEQLPVAHLSEEERDERLEAVIEAVELDYLLGRGKGWDAIQNWSETLSGGEKQRLAMARLLYHNPTYAILDECTSAVSADGEEVLYKACMKAGITMLSIGHRPALRKYHQVIVHFDGTQQGRGWRLEEVKDSPAYEEPTVEVGEAVDSHEHG</sequence>
<dbReference type="InterPro" id="IPR027417">
    <property type="entry name" value="P-loop_NTPase"/>
</dbReference>
<dbReference type="InterPro" id="IPR050835">
    <property type="entry name" value="ABC_transporter_sub-D"/>
</dbReference>
<dbReference type="Pfam" id="PF00005">
    <property type="entry name" value="ABC_tran"/>
    <property type="match status" value="1"/>
</dbReference>
<evidence type="ECO:0000256" key="3">
    <source>
        <dbReference type="ARBA" id="ARBA00022692"/>
    </source>
</evidence>
<evidence type="ECO:0000256" key="5">
    <source>
        <dbReference type="ARBA" id="ARBA00022840"/>
    </source>
</evidence>